<evidence type="ECO:0000256" key="7">
    <source>
        <dbReference type="SAM" id="Phobius"/>
    </source>
</evidence>
<dbReference type="InterPro" id="IPR032816">
    <property type="entry name" value="VTT_dom"/>
</dbReference>
<keyword evidence="3" id="KW-1003">Cell membrane</keyword>
<protein>
    <submittedName>
        <fullName evidence="9">Inner membrane protein YohD</fullName>
    </submittedName>
</protein>
<evidence type="ECO:0000256" key="6">
    <source>
        <dbReference type="ARBA" id="ARBA00023136"/>
    </source>
</evidence>
<evidence type="ECO:0000256" key="3">
    <source>
        <dbReference type="ARBA" id="ARBA00022475"/>
    </source>
</evidence>
<dbReference type="InterPro" id="IPR051311">
    <property type="entry name" value="DedA_domain"/>
</dbReference>
<feature type="domain" description="VTT" evidence="8">
    <location>
        <begin position="84"/>
        <end position="209"/>
    </location>
</feature>
<evidence type="ECO:0000313" key="10">
    <source>
        <dbReference type="Proteomes" id="UP000298324"/>
    </source>
</evidence>
<evidence type="ECO:0000256" key="4">
    <source>
        <dbReference type="ARBA" id="ARBA00022692"/>
    </source>
</evidence>
<dbReference type="Pfam" id="PF09335">
    <property type="entry name" value="VTT_dom"/>
    <property type="match status" value="1"/>
</dbReference>
<evidence type="ECO:0000256" key="5">
    <source>
        <dbReference type="ARBA" id="ARBA00022989"/>
    </source>
</evidence>
<proteinExistence type="inferred from homology"/>
<keyword evidence="6 7" id="KW-0472">Membrane</keyword>
<dbReference type="PANTHER" id="PTHR42709:SF6">
    <property type="entry name" value="UNDECAPRENYL PHOSPHATE TRANSPORTER A"/>
    <property type="match status" value="1"/>
</dbReference>
<gene>
    <name evidence="9" type="primary">yohD</name>
    <name evidence="9" type="ORF">Psch_03575</name>
</gene>
<keyword evidence="4 7" id="KW-0812">Transmembrane</keyword>
<accession>A0A4Y7R7Z5</accession>
<dbReference type="GO" id="GO:0005886">
    <property type="term" value="C:plasma membrane"/>
    <property type="evidence" value="ECO:0007669"/>
    <property type="project" value="UniProtKB-SubCell"/>
</dbReference>
<keyword evidence="5 7" id="KW-1133">Transmembrane helix</keyword>
<evidence type="ECO:0000256" key="1">
    <source>
        <dbReference type="ARBA" id="ARBA00004651"/>
    </source>
</evidence>
<evidence type="ECO:0000259" key="8">
    <source>
        <dbReference type="Pfam" id="PF09335"/>
    </source>
</evidence>
<reference evidence="9 10" key="1">
    <citation type="journal article" date="2018" name="Environ. Microbiol.">
        <title>Novel energy conservation strategies and behaviour of Pelotomaculum schinkii driving syntrophic propionate catabolism.</title>
        <authorList>
            <person name="Hidalgo-Ahumada C.A.P."/>
            <person name="Nobu M.K."/>
            <person name="Narihiro T."/>
            <person name="Tamaki H."/>
            <person name="Liu W.T."/>
            <person name="Kamagata Y."/>
            <person name="Stams A.J.M."/>
            <person name="Imachi H."/>
            <person name="Sousa D.Z."/>
        </authorList>
    </citation>
    <scope>NUCLEOTIDE SEQUENCE [LARGE SCALE GENOMIC DNA]</scope>
    <source>
        <strain evidence="9 10">HH</strain>
    </source>
</reference>
<evidence type="ECO:0000313" key="9">
    <source>
        <dbReference type="EMBL" id="TEB04813.1"/>
    </source>
</evidence>
<name>A0A4Y7R7Z5_9FIRM</name>
<comment type="subcellular location">
    <subcellularLocation>
        <location evidence="1">Cell membrane</location>
        <topology evidence="1">Multi-pass membrane protein</topology>
    </subcellularLocation>
</comment>
<dbReference type="AlphaFoldDB" id="A0A4Y7R7Z5"/>
<feature type="transmembrane region" description="Helical" evidence="7">
    <location>
        <begin position="225"/>
        <end position="244"/>
    </location>
</feature>
<evidence type="ECO:0000256" key="2">
    <source>
        <dbReference type="ARBA" id="ARBA00010792"/>
    </source>
</evidence>
<dbReference type="EMBL" id="QFGA01000003">
    <property type="protein sequence ID" value="TEB04813.1"/>
    <property type="molecule type" value="Genomic_DNA"/>
</dbReference>
<comment type="caution">
    <text evidence="9">The sequence shown here is derived from an EMBL/GenBank/DDBJ whole genome shotgun (WGS) entry which is preliminary data.</text>
</comment>
<feature type="transmembrane region" description="Helical" evidence="7">
    <location>
        <begin position="84"/>
        <end position="101"/>
    </location>
</feature>
<dbReference type="PANTHER" id="PTHR42709">
    <property type="entry name" value="ALKALINE PHOSPHATASE LIKE PROTEIN"/>
    <property type="match status" value="1"/>
</dbReference>
<organism evidence="9 10">
    <name type="scientific">Pelotomaculum schinkii</name>
    <dbReference type="NCBI Taxonomy" id="78350"/>
    <lineage>
        <taxon>Bacteria</taxon>
        <taxon>Bacillati</taxon>
        <taxon>Bacillota</taxon>
        <taxon>Clostridia</taxon>
        <taxon>Eubacteriales</taxon>
        <taxon>Desulfotomaculaceae</taxon>
        <taxon>Pelotomaculum</taxon>
    </lineage>
</organism>
<keyword evidence="10" id="KW-1185">Reference proteome</keyword>
<dbReference type="Proteomes" id="UP000298324">
    <property type="component" value="Unassembled WGS sequence"/>
</dbReference>
<feature type="transmembrane region" description="Helical" evidence="7">
    <location>
        <begin position="189"/>
        <end position="213"/>
    </location>
</feature>
<sequence length="255" mass="28322">MVLEIGSFTETADKTPKYRRFLFKRLLPTSHVSRLTTHIVPSYGYSNNTEGGIFLSDFILNYLSTLGLVGLLMGVFIESMGVPFPGGIMVILTGLLVNQGRLEFSSAMLATLSGYTGGSLTAYLIGRNLGQPFFVRIGAFLRISPERFEQAQSLLDRSAPAFIIFGRFLPGLSNLTPYMAGVTRISLPYFLLYNSIFTVGWGFLYLLLGMFFGHNYQLIAPYINTRLPLVGLALLGSCLAYLLIRNSLRNRIKNE</sequence>
<comment type="similarity">
    <text evidence="2">Belongs to the DedA family.</text>
</comment>
<feature type="transmembrane region" description="Helical" evidence="7">
    <location>
        <begin position="107"/>
        <end position="126"/>
    </location>
</feature>